<dbReference type="Proteomes" id="UP000243579">
    <property type="component" value="Unassembled WGS sequence"/>
</dbReference>
<dbReference type="AlphaFoldDB" id="A0A1V9YMW7"/>
<reference evidence="3 4" key="1">
    <citation type="journal article" date="2014" name="Genome Biol. Evol.">
        <title>The secreted proteins of Achlya hypogyna and Thraustotheca clavata identify the ancestral oomycete secretome and reveal gene acquisitions by horizontal gene transfer.</title>
        <authorList>
            <person name="Misner I."/>
            <person name="Blouin N."/>
            <person name="Leonard G."/>
            <person name="Richards T.A."/>
            <person name="Lane C.E."/>
        </authorList>
    </citation>
    <scope>NUCLEOTIDE SEQUENCE [LARGE SCALE GENOMIC DNA]</scope>
    <source>
        <strain evidence="3 4">ATCC 48635</strain>
    </source>
</reference>
<feature type="coiled-coil region" evidence="1">
    <location>
        <begin position="253"/>
        <end position="280"/>
    </location>
</feature>
<keyword evidence="1" id="KW-0175">Coiled coil</keyword>
<evidence type="ECO:0000256" key="2">
    <source>
        <dbReference type="SAM" id="MobiDB-lite"/>
    </source>
</evidence>
<dbReference type="OrthoDB" id="74106at2759"/>
<name>A0A1V9YMW7_ACHHY</name>
<proteinExistence type="predicted"/>
<dbReference type="EMBL" id="JNBR01001470">
    <property type="protein sequence ID" value="OQR87059.1"/>
    <property type="molecule type" value="Genomic_DNA"/>
</dbReference>
<comment type="caution">
    <text evidence="3">The sequence shown here is derived from an EMBL/GenBank/DDBJ whole genome shotgun (WGS) entry which is preliminary data.</text>
</comment>
<evidence type="ECO:0000256" key="1">
    <source>
        <dbReference type="SAM" id="Coils"/>
    </source>
</evidence>
<feature type="compositionally biased region" description="Acidic residues" evidence="2">
    <location>
        <begin position="95"/>
        <end position="129"/>
    </location>
</feature>
<feature type="region of interest" description="Disordered" evidence="2">
    <location>
        <begin position="316"/>
        <end position="337"/>
    </location>
</feature>
<organism evidence="3 4">
    <name type="scientific">Achlya hypogyna</name>
    <name type="common">Oomycete</name>
    <name type="synonym">Protoachlya hypogyna</name>
    <dbReference type="NCBI Taxonomy" id="1202772"/>
    <lineage>
        <taxon>Eukaryota</taxon>
        <taxon>Sar</taxon>
        <taxon>Stramenopiles</taxon>
        <taxon>Oomycota</taxon>
        <taxon>Saprolegniomycetes</taxon>
        <taxon>Saprolegniales</taxon>
        <taxon>Achlyaceae</taxon>
        <taxon>Achlya</taxon>
    </lineage>
</organism>
<keyword evidence="4" id="KW-1185">Reference proteome</keyword>
<feature type="region of interest" description="Disordered" evidence="2">
    <location>
        <begin position="94"/>
        <end position="130"/>
    </location>
</feature>
<evidence type="ECO:0000313" key="4">
    <source>
        <dbReference type="Proteomes" id="UP000243579"/>
    </source>
</evidence>
<accession>A0A1V9YMW7</accession>
<sequence>MVFTAYLREADIAAMEDCIKLHEVRRFFLRAGLYLATDATTSQARTTLVAFVADLLKRAQGAMELDGRMEFVAKDIRAALAFIDPRLRIYGLDNVTDEPSQDDDASNSDDESDADDSSSESDSDADDEVDRQVEEALGDEPDFGDGDFSDSEEAGNAGYTAAFAREDALWINENGVFRLENGDAETASAAELDIPYLIPRSAFVSMCAVASNLTISRAGLSALHSAAEHFLFKELENGKLGSDIACTMLQDFVTEQAAERAELEAQIATQAAQLTVLTAKLDKFKQDKMTPRKSLALSDGNTVRVALKDKFGTPRKRLSSEMLQENQPPTPQSVRYR</sequence>
<evidence type="ECO:0000313" key="3">
    <source>
        <dbReference type="EMBL" id="OQR87059.1"/>
    </source>
</evidence>
<protein>
    <submittedName>
        <fullName evidence="3">Uncharacterized protein</fullName>
    </submittedName>
</protein>
<gene>
    <name evidence="3" type="ORF">ACHHYP_09602</name>
</gene>